<sequence length="111" mass="12776">MTEPSQMDKDERNRQYAAMNRAAKRSMNAGLINKLKMCSDGERFQLMKTFIANPDLSTVEVEERFKNFAEQSRTDLYTTVTLLQLKKEFGKGKSARAFIAELIKGFLPYIL</sequence>
<dbReference type="Proteomes" id="UP001642484">
    <property type="component" value="Unassembled WGS sequence"/>
</dbReference>
<accession>A0ABP0PHA7</accession>
<organism evidence="1 2">
    <name type="scientific">Durusdinium trenchii</name>
    <dbReference type="NCBI Taxonomy" id="1381693"/>
    <lineage>
        <taxon>Eukaryota</taxon>
        <taxon>Sar</taxon>
        <taxon>Alveolata</taxon>
        <taxon>Dinophyceae</taxon>
        <taxon>Suessiales</taxon>
        <taxon>Symbiodiniaceae</taxon>
        <taxon>Durusdinium</taxon>
    </lineage>
</organism>
<evidence type="ECO:0000313" key="1">
    <source>
        <dbReference type="EMBL" id="CAK9075136.1"/>
    </source>
</evidence>
<reference evidence="1 2" key="1">
    <citation type="submission" date="2024-02" db="EMBL/GenBank/DDBJ databases">
        <authorList>
            <person name="Chen Y."/>
            <person name="Shah S."/>
            <person name="Dougan E. K."/>
            <person name="Thang M."/>
            <person name="Chan C."/>
        </authorList>
    </citation>
    <scope>NUCLEOTIDE SEQUENCE [LARGE SCALE GENOMIC DNA]</scope>
</reference>
<keyword evidence="2" id="KW-1185">Reference proteome</keyword>
<dbReference type="EMBL" id="CAXAMN010023095">
    <property type="protein sequence ID" value="CAK9075136.1"/>
    <property type="molecule type" value="Genomic_DNA"/>
</dbReference>
<name>A0ABP0PHA7_9DINO</name>
<proteinExistence type="predicted"/>
<gene>
    <name evidence="1" type="ORF">CCMP2556_LOCUS37009</name>
</gene>
<evidence type="ECO:0000313" key="2">
    <source>
        <dbReference type="Proteomes" id="UP001642484"/>
    </source>
</evidence>
<comment type="caution">
    <text evidence="1">The sequence shown here is derived from an EMBL/GenBank/DDBJ whole genome shotgun (WGS) entry which is preliminary data.</text>
</comment>
<protein>
    <submittedName>
        <fullName evidence="1">Uncharacterized protein</fullName>
    </submittedName>
</protein>